<gene>
    <name evidence="2" type="ORF">F383_05730</name>
</gene>
<reference evidence="3" key="1">
    <citation type="submission" date="2014-09" db="EMBL/GenBank/DDBJ databases">
        <authorList>
            <person name="Mudge J."/>
            <person name="Ramaraj T."/>
            <person name="Lindquist I.E."/>
            <person name="Bharti A.K."/>
            <person name="Sundararajan A."/>
            <person name="Cameron C.T."/>
            <person name="Woodward J.E."/>
            <person name="May G.D."/>
            <person name="Brubaker C."/>
            <person name="Broadhvest J."/>
            <person name="Wilkins T.A."/>
        </authorList>
    </citation>
    <scope>NUCLEOTIDE SEQUENCE</scope>
    <source>
        <strain evidence="3">cv. AKA8401</strain>
    </source>
</reference>
<keyword evidence="1" id="KW-0472">Membrane</keyword>
<name>A0A0B0NGH8_GOSAR</name>
<protein>
    <submittedName>
        <fullName evidence="2">Zinc finger protein</fullName>
    </submittedName>
</protein>
<sequence length="113" mass="12730">MAGSRGCHKTTFLDFPFPPCCWNSTLDFFLEFSVMAMPSSLLVLMTSTPANLTCFFVPFLFLLLQVNEPLIPLESLTSNCLLDEPYLETSMEDCDTETSPLGFLILRRSFLTV</sequence>
<dbReference type="Proteomes" id="UP000032142">
    <property type="component" value="Unassembled WGS sequence"/>
</dbReference>
<dbReference type="EMBL" id="KN396414">
    <property type="protein sequence ID" value="KHG11757.1"/>
    <property type="molecule type" value="Genomic_DNA"/>
</dbReference>
<feature type="transmembrane region" description="Helical" evidence="1">
    <location>
        <begin position="41"/>
        <end position="64"/>
    </location>
</feature>
<evidence type="ECO:0000313" key="3">
    <source>
        <dbReference type="Proteomes" id="UP000032142"/>
    </source>
</evidence>
<keyword evidence="1" id="KW-0812">Transmembrane</keyword>
<keyword evidence="3" id="KW-1185">Reference proteome</keyword>
<dbReference type="AlphaFoldDB" id="A0A0B0NGH8"/>
<accession>A0A0B0NGH8</accession>
<organism evidence="2 3">
    <name type="scientific">Gossypium arboreum</name>
    <name type="common">Tree cotton</name>
    <name type="synonym">Gossypium nanking</name>
    <dbReference type="NCBI Taxonomy" id="29729"/>
    <lineage>
        <taxon>Eukaryota</taxon>
        <taxon>Viridiplantae</taxon>
        <taxon>Streptophyta</taxon>
        <taxon>Embryophyta</taxon>
        <taxon>Tracheophyta</taxon>
        <taxon>Spermatophyta</taxon>
        <taxon>Magnoliopsida</taxon>
        <taxon>eudicotyledons</taxon>
        <taxon>Gunneridae</taxon>
        <taxon>Pentapetalae</taxon>
        <taxon>rosids</taxon>
        <taxon>malvids</taxon>
        <taxon>Malvales</taxon>
        <taxon>Malvaceae</taxon>
        <taxon>Malvoideae</taxon>
        <taxon>Gossypium</taxon>
    </lineage>
</organism>
<keyword evidence="1" id="KW-1133">Transmembrane helix</keyword>
<evidence type="ECO:0000256" key="1">
    <source>
        <dbReference type="SAM" id="Phobius"/>
    </source>
</evidence>
<proteinExistence type="predicted"/>
<evidence type="ECO:0000313" key="2">
    <source>
        <dbReference type="EMBL" id="KHG11757.1"/>
    </source>
</evidence>